<dbReference type="AlphaFoldDB" id="A0A976FPD3"/>
<dbReference type="EMBL" id="SHOA02000014">
    <property type="protein sequence ID" value="TDH70371.1"/>
    <property type="molecule type" value="Genomic_DNA"/>
</dbReference>
<keyword evidence="3" id="KW-1185">Reference proteome</keyword>
<evidence type="ECO:0000313" key="2">
    <source>
        <dbReference type="EMBL" id="TDH70371.1"/>
    </source>
</evidence>
<feature type="compositionally biased region" description="Basic and acidic residues" evidence="1">
    <location>
        <begin position="138"/>
        <end position="168"/>
    </location>
</feature>
<dbReference type="RefSeq" id="XP_067819870.1">
    <property type="nucleotide sequence ID" value="XM_067961319.1"/>
</dbReference>
<feature type="compositionally biased region" description="Basic and acidic residues" evidence="1">
    <location>
        <begin position="175"/>
        <end position="187"/>
    </location>
</feature>
<feature type="region of interest" description="Disordered" evidence="1">
    <location>
        <begin position="248"/>
        <end position="288"/>
    </location>
</feature>
<dbReference type="GeneID" id="94346990"/>
<proteinExistence type="predicted"/>
<dbReference type="OrthoDB" id="103502at2759"/>
<evidence type="ECO:0000256" key="1">
    <source>
        <dbReference type="SAM" id="MobiDB-lite"/>
    </source>
</evidence>
<accession>A0A976FPD3</accession>
<gene>
    <name evidence="2" type="ORF">CCR75_003222</name>
</gene>
<protein>
    <submittedName>
        <fullName evidence="2">Uncharacterized protein</fullName>
    </submittedName>
</protein>
<dbReference type="KEGG" id="blac:94346990"/>
<comment type="caution">
    <text evidence="2">The sequence shown here is derived from an EMBL/GenBank/DDBJ whole genome shotgun (WGS) entry which is preliminary data.</text>
</comment>
<dbReference type="Proteomes" id="UP000294530">
    <property type="component" value="Unassembled WGS sequence"/>
</dbReference>
<sequence>MGKSTDRNIPTDDEFYKLEQLLNQTADDASTCLKLLKKELSEYDRRNGNHFVNTATTYMRRDMRHAKDTAMDMKHVSHNLNKEHKSSKTDVSSAQNVTHTTAKAFEALEITARNYDKENGQRMGVKGRISAAMGGHHHKDETHAKDEKHPKHGESNEGLLGKHDKESEGGMFGMKKSDEKSEGLVGEVKERSKDVFNTKDENGSGIVGSSETVETIVKRILHDHFNLKALDHQIKAAEKSLSPSIMERAKEKMHDVKEKLVGNKSDSAHDGHGDPHESHPVHERVVSP</sequence>
<reference evidence="2 3" key="1">
    <citation type="journal article" date="2021" name="Genome Biol.">
        <title>AFLAP: assembly-free linkage analysis pipeline using k-mers from genome sequencing data.</title>
        <authorList>
            <person name="Fletcher K."/>
            <person name="Zhang L."/>
            <person name="Gil J."/>
            <person name="Han R."/>
            <person name="Cavanaugh K."/>
            <person name="Michelmore R."/>
        </authorList>
    </citation>
    <scope>NUCLEOTIDE SEQUENCE [LARGE SCALE GENOMIC DNA]</scope>
    <source>
        <strain evidence="2 3">SF5</strain>
    </source>
</reference>
<evidence type="ECO:0000313" key="3">
    <source>
        <dbReference type="Proteomes" id="UP000294530"/>
    </source>
</evidence>
<feature type="region of interest" description="Disordered" evidence="1">
    <location>
        <begin position="132"/>
        <end position="187"/>
    </location>
</feature>
<organism evidence="2 3">
    <name type="scientific">Bremia lactucae</name>
    <name type="common">Lettuce downy mildew</name>
    <dbReference type="NCBI Taxonomy" id="4779"/>
    <lineage>
        <taxon>Eukaryota</taxon>
        <taxon>Sar</taxon>
        <taxon>Stramenopiles</taxon>
        <taxon>Oomycota</taxon>
        <taxon>Peronosporomycetes</taxon>
        <taxon>Peronosporales</taxon>
        <taxon>Peronosporaceae</taxon>
        <taxon>Bremia</taxon>
    </lineage>
</organism>
<name>A0A976FPD3_BRELC</name>